<dbReference type="InterPro" id="IPR029151">
    <property type="entry name" value="Sensor-like_sf"/>
</dbReference>
<keyword evidence="4" id="KW-1185">Reference proteome</keyword>
<dbReference type="GO" id="GO:1902201">
    <property type="term" value="P:negative regulation of bacterial-type flagellum-dependent cell motility"/>
    <property type="evidence" value="ECO:0007669"/>
    <property type="project" value="TreeGrafter"/>
</dbReference>
<dbReference type="InterPro" id="IPR043128">
    <property type="entry name" value="Rev_trsase/Diguanyl_cyclase"/>
</dbReference>
<dbReference type="GO" id="GO:0043709">
    <property type="term" value="P:cell adhesion involved in single-species biofilm formation"/>
    <property type="evidence" value="ECO:0007669"/>
    <property type="project" value="TreeGrafter"/>
</dbReference>
<protein>
    <submittedName>
        <fullName evidence="3">GGDEF domain-containing protein</fullName>
    </submittedName>
</protein>
<dbReference type="EMBL" id="CP034235">
    <property type="protein sequence ID" value="QGQ99375.1"/>
    <property type="molecule type" value="Genomic_DNA"/>
</dbReference>
<dbReference type="SUPFAM" id="SSF103190">
    <property type="entry name" value="Sensory domain-like"/>
    <property type="match status" value="2"/>
</dbReference>
<reference evidence="4" key="1">
    <citation type="submission" date="2018-11" db="EMBL/GenBank/DDBJ databases">
        <title>Complete genome sequence of Paenibacillus sp. ML311-T8.</title>
        <authorList>
            <person name="Nam Y.-D."/>
            <person name="Kang J."/>
            <person name="Chung W.-H."/>
            <person name="Park Y.S."/>
        </authorList>
    </citation>
    <scope>NUCLEOTIDE SEQUENCE [LARGE SCALE GENOMIC DNA]</scope>
    <source>
        <strain evidence="4">ML311-T8</strain>
    </source>
</reference>
<proteinExistence type="predicted"/>
<dbReference type="Gene3D" id="6.10.340.10">
    <property type="match status" value="1"/>
</dbReference>
<keyword evidence="1" id="KW-0812">Transmembrane</keyword>
<keyword evidence="1" id="KW-0472">Membrane</keyword>
<organism evidence="3 4">
    <name type="scientific">Paenibacillus psychroresistens</name>
    <dbReference type="NCBI Taxonomy" id="1778678"/>
    <lineage>
        <taxon>Bacteria</taxon>
        <taxon>Bacillati</taxon>
        <taxon>Bacillota</taxon>
        <taxon>Bacilli</taxon>
        <taxon>Bacillales</taxon>
        <taxon>Paenibacillaceae</taxon>
        <taxon>Paenibacillus</taxon>
    </lineage>
</organism>
<dbReference type="InterPro" id="IPR050469">
    <property type="entry name" value="Diguanylate_Cyclase"/>
</dbReference>
<dbReference type="Gene3D" id="3.30.450.20">
    <property type="entry name" value="PAS domain"/>
    <property type="match status" value="1"/>
</dbReference>
<evidence type="ECO:0000313" key="4">
    <source>
        <dbReference type="Proteomes" id="UP000426246"/>
    </source>
</evidence>
<dbReference type="InterPro" id="IPR054513">
    <property type="entry name" value="Dret_0059-like_sensor"/>
</dbReference>
<dbReference type="FunFam" id="3.30.70.270:FF:000001">
    <property type="entry name" value="Diguanylate cyclase domain protein"/>
    <property type="match status" value="1"/>
</dbReference>
<keyword evidence="1" id="KW-1133">Transmembrane helix</keyword>
<dbReference type="OrthoDB" id="9759607at2"/>
<evidence type="ECO:0000313" key="3">
    <source>
        <dbReference type="EMBL" id="QGQ99375.1"/>
    </source>
</evidence>
<dbReference type="NCBIfam" id="TIGR00254">
    <property type="entry name" value="GGDEF"/>
    <property type="match status" value="1"/>
</dbReference>
<dbReference type="SMART" id="SM00267">
    <property type="entry name" value="GGDEF"/>
    <property type="match status" value="1"/>
</dbReference>
<accession>A0A6B8RUR4</accession>
<dbReference type="PANTHER" id="PTHR45138:SF9">
    <property type="entry name" value="DIGUANYLATE CYCLASE DGCM-RELATED"/>
    <property type="match status" value="1"/>
</dbReference>
<dbReference type="GO" id="GO:0005886">
    <property type="term" value="C:plasma membrane"/>
    <property type="evidence" value="ECO:0007669"/>
    <property type="project" value="TreeGrafter"/>
</dbReference>
<dbReference type="SUPFAM" id="SSF55073">
    <property type="entry name" value="Nucleotide cyclase"/>
    <property type="match status" value="1"/>
</dbReference>
<sequence>MLAFMRAKLKRVRNRGFKLSFIVSVLVGLSIILALIISIGAVYQIEQSSFTERTLELNRINSERLAATTDSLFKSMKQSLALTAGEMGKHLGDQDDIQYQMDLLKSSSNNFNSTTFVDKQGMCVAISPASVGLAGTKLTSDQVAQALNIRKFLISEPYMATTGRLVVNVSHPVFDMNGGFIGIVVGTIYVQADNIFKSILDKEGQDLNESYTYAVSRLGVLIYHPDPSRIGEDVSKNPIVQEIMNGKLSSEQSLVNSKGASMLASEALVAESGWGVVTQTPSKDVLNLTQKAMKRIILYTLPFVLLLLILAWWVSTLVAKPLTQLANYASVFSEGEQHDMEFPQIKHWNYEANKLNKAIIKAVGVLQEKVVHFTQESQTDALTGLMNRRSIDSYMEIWMEQEVPFSVLLLDLDHFKAVNDNFGHLMGDEMLKYLARIMLNEVRPEDVCCRFGGEEFLILLPRVHAELAYKIAERIRMRMEFSENPIRSRVTLSLGIAGFPENGDNPILLLERADRALYQAKQNGRNQIITYNEKMN</sequence>
<dbReference type="CDD" id="cd01949">
    <property type="entry name" value="GGDEF"/>
    <property type="match status" value="1"/>
</dbReference>
<evidence type="ECO:0000259" key="2">
    <source>
        <dbReference type="PROSITE" id="PS50887"/>
    </source>
</evidence>
<dbReference type="Pfam" id="PF22309">
    <property type="entry name" value="HK-GC-Chemotax_sensor"/>
    <property type="match status" value="1"/>
</dbReference>
<dbReference type="PROSITE" id="PS50887">
    <property type="entry name" value="GGDEF"/>
    <property type="match status" value="1"/>
</dbReference>
<gene>
    <name evidence="3" type="ORF">EHS13_33195</name>
</gene>
<dbReference type="PANTHER" id="PTHR45138">
    <property type="entry name" value="REGULATORY COMPONENTS OF SENSORY TRANSDUCTION SYSTEM"/>
    <property type="match status" value="1"/>
</dbReference>
<dbReference type="GO" id="GO:0052621">
    <property type="term" value="F:diguanylate cyclase activity"/>
    <property type="evidence" value="ECO:0007669"/>
    <property type="project" value="TreeGrafter"/>
</dbReference>
<feature type="transmembrane region" description="Helical" evidence="1">
    <location>
        <begin position="21"/>
        <end position="43"/>
    </location>
</feature>
<dbReference type="KEGG" id="ppsc:EHS13_33195"/>
<name>A0A6B8RUR4_9BACL</name>
<dbReference type="InterPro" id="IPR000160">
    <property type="entry name" value="GGDEF_dom"/>
</dbReference>
<dbReference type="InterPro" id="IPR029787">
    <property type="entry name" value="Nucleotide_cyclase"/>
</dbReference>
<dbReference type="AlphaFoldDB" id="A0A6B8RUR4"/>
<dbReference type="Gene3D" id="3.30.70.270">
    <property type="match status" value="1"/>
</dbReference>
<feature type="transmembrane region" description="Helical" evidence="1">
    <location>
        <begin position="296"/>
        <end position="314"/>
    </location>
</feature>
<dbReference type="Proteomes" id="UP000426246">
    <property type="component" value="Chromosome"/>
</dbReference>
<evidence type="ECO:0000256" key="1">
    <source>
        <dbReference type="SAM" id="Phobius"/>
    </source>
</evidence>
<dbReference type="Pfam" id="PF00990">
    <property type="entry name" value="GGDEF"/>
    <property type="match status" value="1"/>
</dbReference>
<dbReference type="CDD" id="cd12914">
    <property type="entry name" value="PDC1_DGC_like"/>
    <property type="match status" value="1"/>
</dbReference>
<feature type="domain" description="GGDEF" evidence="2">
    <location>
        <begin position="403"/>
        <end position="533"/>
    </location>
</feature>